<dbReference type="Proteomes" id="UP000694397">
    <property type="component" value="Chromosome 18"/>
</dbReference>
<feature type="compositionally biased region" description="Low complexity" evidence="1">
    <location>
        <begin position="257"/>
        <end position="270"/>
    </location>
</feature>
<dbReference type="InterPro" id="IPR038832">
    <property type="entry name" value="CDCA3"/>
</dbReference>
<feature type="region of interest" description="Disordered" evidence="1">
    <location>
        <begin position="349"/>
        <end position="390"/>
    </location>
</feature>
<dbReference type="GeneID" id="108922104"/>
<organism evidence="2 3">
    <name type="scientific">Scleropages formosus</name>
    <name type="common">Asian bonytongue</name>
    <name type="synonym">Osteoglossum formosum</name>
    <dbReference type="NCBI Taxonomy" id="113540"/>
    <lineage>
        <taxon>Eukaryota</taxon>
        <taxon>Metazoa</taxon>
        <taxon>Chordata</taxon>
        <taxon>Craniata</taxon>
        <taxon>Vertebrata</taxon>
        <taxon>Euteleostomi</taxon>
        <taxon>Actinopterygii</taxon>
        <taxon>Neopterygii</taxon>
        <taxon>Teleostei</taxon>
        <taxon>Osteoglossocephala</taxon>
        <taxon>Osteoglossomorpha</taxon>
        <taxon>Osteoglossiformes</taxon>
        <taxon>Osteoglossidae</taxon>
        <taxon>Scleropages</taxon>
    </lineage>
</organism>
<protein>
    <submittedName>
        <fullName evidence="2">Cell division cycle associated 3</fullName>
    </submittedName>
</protein>
<dbReference type="RefSeq" id="XP_018587522.1">
    <property type="nucleotide sequence ID" value="XM_018732006.1"/>
</dbReference>
<dbReference type="OrthoDB" id="6337960at2759"/>
<feature type="region of interest" description="Disordered" evidence="1">
    <location>
        <begin position="1"/>
        <end position="80"/>
    </location>
</feature>
<dbReference type="Ensembl" id="ENSSFOT00015021203.2">
    <property type="protein sequence ID" value="ENSSFOP00015020969.1"/>
    <property type="gene ID" value="ENSSFOG00015013500.2"/>
</dbReference>
<dbReference type="PANTHER" id="PTHR34756:SF1">
    <property type="entry name" value="CELL DIVISION CYCLE-ASSOCIATED PROTEIN 3"/>
    <property type="match status" value="1"/>
</dbReference>
<reference evidence="2 3" key="1">
    <citation type="submission" date="2019-04" db="EMBL/GenBank/DDBJ databases">
        <authorList>
            <consortium name="Wellcome Sanger Institute Data Sharing"/>
        </authorList>
    </citation>
    <scope>NUCLEOTIDE SEQUENCE [LARGE SCALE GENOMIC DNA]</scope>
</reference>
<evidence type="ECO:0000313" key="2">
    <source>
        <dbReference type="Ensembl" id="ENSSFOP00015020969.1"/>
    </source>
</evidence>
<dbReference type="PANTHER" id="PTHR34756">
    <property type="entry name" value="CELL DIVISION CYCLE-ASSOCIATED PROTEIN 3"/>
    <property type="match status" value="1"/>
</dbReference>
<gene>
    <name evidence="2" type="primary">cdca3</name>
</gene>
<reference evidence="2" key="3">
    <citation type="submission" date="2025-09" db="UniProtKB">
        <authorList>
            <consortium name="Ensembl"/>
        </authorList>
    </citation>
    <scope>IDENTIFICATION</scope>
</reference>
<accession>A0A8C9RYF3</accession>
<evidence type="ECO:0000256" key="1">
    <source>
        <dbReference type="SAM" id="MobiDB-lite"/>
    </source>
</evidence>
<feature type="compositionally biased region" description="Polar residues" evidence="1">
    <location>
        <begin position="1"/>
        <end position="12"/>
    </location>
</feature>
<reference evidence="2" key="2">
    <citation type="submission" date="2025-08" db="UniProtKB">
        <authorList>
            <consortium name="Ensembl"/>
        </authorList>
    </citation>
    <scope>IDENTIFICATION</scope>
</reference>
<keyword evidence="3" id="KW-1185">Reference proteome</keyword>
<proteinExistence type="predicted"/>
<sequence>MGSGESKISVSTPKAKPGTVGERVRRHGRLARLVDPRSPSVGIDRTPIQVGPSAQAPVEAEYECPVSTSDPRSPSPGIIRTPMKDVMRATVSSFARRLSMLFLSDGAERMNNLPPVTYSKIPNLRSDARGETDLSEPLLPLRPDPNSALDPISPPDVDAAHSGCLSKAEQVEVDMEVGVEAYHFLEEELDDDLPLNVGLSSSLLTCHKGVVLSQALSDDAPLSISPPHNADTHGNFITEASPAIVPEPSEPSRSDRSASPVPVPSSSVKSTRAEAEPFAQPDAKPEEMPVKAIPDPSASQNKPLRNRCGSEQNGIRLPTFDSRSPSQAVFKPQWLGVGFGVTGVRARGVQGRGKGASSPLSVRGGQNAGNENKGQMVKQKPRERCGKALASDCRSPLQILKETNSPRDLGSQMKLKVSTPDRLWAAQADRRTLSLDKENQ</sequence>
<dbReference type="AlphaFoldDB" id="A0A8C9RYF3"/>
<evidence type="ECO:0000313" key="3">
    <source>
        <dbReference type="Proteomes" id="UP000694397"/>
    </source>
</evidence>
<name>A0A8C9RYF3_SCLFO</name>
<feature type="region of interest" description="Disordered" evidence="1">
    <location>
        <begin position="243"/>
        <end position="325"/>
    </location>
</feature>
<dbReference type="CTD" id="83461"/>
<dbReference type="GeneTree" id="ENSGT00390000017343"/>
<feature type="compositionally biased region" description="Polar residues" evidence="1">
    <location>
        <begin position="297"/>
        <end position="313"/>
    </location>
</feature>